<gene>
    <name evidence="2" type="ORF">PECUL_23A038491</name>
</gene>
<dbReference type="AlphaFoldDB" id="A0AAD1WRA4"/>
<evidence type="ECO:0000256" key="1">
    <source>
        <dbReference type="SAM" id="MobiDB-lite"/>
    </source>
</evidence>
<organism evidence="2 3">
    <name type="scientific">Pelobates cultripes</name>
    <name type="common">Western spadefoot toad</name>
    <dbReference type="NCBI Taxonomy" id="61616"/>
    <lineage>
        <taxon>Eukaryota</taxon>
        <taxon>Metazoa</taxon>
        <taxon>Chordata</taxon>
        <taxon>Craniata</taxon>
        <taxon>Vertebrata</taxon>
        <taxon>Euteleostomi</taxon>
        <taxon>Amphibia</taxon>
        <taxon>Batrachia</taxon>
        <taxon>Anura</taxon>
        <taxon>Pelobatoidea</taxon>
        <taxon>Pelobatidae</taxon>
        <taxon>Pelobates</taxon>
    </lineage>
</organism>
<dbReference type="Proteomes" id="UP001295444">
    <property type="component" value="Chromosome 10"/>
</dbReference>
<name>A0AAD1WRA4_PELCU</name>
<accession>A0AAD1WRA4</accession>
<dbReference type="EMBL" id="OW240921">
    <property type="protein sequence ID" value="CAH2318886.1"/>
    <property type="molecule type" value="Genomic_DNA"/>
</dbReference>
<sequence length="108" mass="12167">MAIDTMPLASLIPMTWATQKDRIAMSFKHFRRQFWNRTQQQIKKPVTTALTEPGPSRNTAKSRHAGRKSSEAVSLILLLPVAFIDHRSSWEATFGVTHSLGWPSFTAS</sequence>
<reference evidence="2" key="1">
    <citation type="submission" date="2022-03" db="EMBL/GenBank/DDBJ databases">
        <authorList>
            <person name="Alioto T."/>
            <person name="Alioto T."/>
            <person name="Gomez Garrido J."/>
        </authorList>
    </citation>
    <scope>NUCLEOTIDE SEQUENCE</scope>
</reference>
<evidence type="ECO:0000313" key="2">
    <source>
        <dbReference type="EMBL" id="CAH2318886.1"/>
    </source>
</evidence>
<keyword evidence="3" id="KW-1185">Reference proteome</keyword>
<evidence type="ECO:0000313" key="3">
    <source>
        <dbReference type="Proteomes" id="UP001295444"/>
    </source>
</evidence>
<protein>
    <submittedName>
        <fullName evidence="2">Uncharacterized protein</fullName>
    </submittedName>
</protein>
<feature type="region of interest" description="Disordered" evidence="1">
    <location>
        <begin position="42"/>
        <end position="70"/>
    </location>
</feature>
<proteinExistence type="predicted"/>